<keyword evidence="2" id="KW-0645">Protease</keyword>
<gene>
    <name evidence="2" type="ORF">RBH19_06535</name>
</gene>
<sequence>MISRRPYLIRAMHEWMVDNGETPHLLVDAEYDGVEVPTEHVQNGKIILNISPSAVQALSLANEGILFNARFGGQPRQVSLPIGAVLAIYSRESGQGMLFSDDDDPPPPEGGDKPSPDSSDSSGSKAKRPNLRVIK</sequence>
<evidence type="ECO:0000256" key="1">
    <source>
        <dbReference type="SAM" id="MobiDB-lite"/>
    </source>
</evidence>
<dbReference type="PANTHER" id="PTHR37486">
    <property type="entry name" value="STRINGENT STARVATION PROTEIN B"/>
    <property type="match status" value="1"/>
</dbReference>
<dbReference type="GO" id="GO:0006508">
    <property type="term" value="P:proteolysis"/>
    <property type="evidence" value="ECO:0007669"/>
    <property type="project" value="UniProtKB-KW"/>
</dbReference>
<evidence type="ECO:0000313" key="3">
    <source>
        <dbReference type="Proteomes" id="UP001239019"/>
    </source>
</evidence>
<protein>
    <submittedName>
        <fullName evidence="2">ClpXP protease specificity-enhancing factor</fullName>
    </submittedName>
</protein>
<name>A0ABU0W671_9GAMM</name>
<dbReference type="InterPro" id="IPR007481">
    <property type="entry name" value="SspB"/>
</dbReference>
<keyword evidence="2" id="KW-0378">Hydrolase</keyword>
<dbReference type="RefSeq" id="WP_306728022.1">
    <property type="nucleotide sequence ID" value="NZ_JAVDDT010000003.1"/>
</dbReference>
<dbReference type="SUPFAM" id="SSF101738">
    <property type="entry name" value="SspB-like"/>
    <property type="match status" value="1"/>
</dbReference>
<organism evidence="2 3">
    <name type="scientific">Natronospira bacteriovora</name>
    <dbReference type="NCBI Taxonomy" id="3069753"/>
    <lineage>
        <taxon>Bacteria</taxon>
        <taxon>Pseudomonadati</taxon>
        <taxon>Pseudomonadota</taxon>
        <taxon>Gammaproteobacteria</taxon>
        <taxon>Natronospirales</taxon>
        <taxon>Natronospiraceae</taxon>
        <taxon>Natronospira</taxon>
    </lineage>
</organism>
<dbReference type="PANTHER" id="PTHR37486:SF1">
    <property type="entry name" value="STRINGENT STARVATION PROTEIN B"/>
    <property type="match status" value="1"/>
</dbReference>
<accession>A0ABU0W671</accession>
<dbReference type="PIRSF" id="PIRSF005276">
    <property type="entry name" value="SspB"/>
    <property type="match status" value="1"/>
</dbReference>
<dbReference type="Gene3D" id="2.30.30.220">
    <property type="entry name" value="SspB-like"/>
    <property type="match status" value="1"/>
</dbReference>
<dbReference type="NCBIfam" id="NF008769">
    <property type="entry name" value="PRK11798.2-5"/>
    <property type="match status" value="1"/>
</dbReference>
<dbReference type="GO" id="GO:0008233">
    <property type="term" value="F:peptidase activity"/>
    <property type="evidence" value="ECO:0007669"/>
    <property type="project" value="UniProtKB-KW"/>
</dbReference>
<feature type="compositionally biased region" description="Basic residues" evidence="1">
    <location>
        <begin position="125"/>
        <end position="135"/>
    </location>
</feature>
<evidence type="ECO:0000313" key="2">
    <source>
        <dbReference type="EMBL" id="MDQ2069522.1"/>
    </source>
</evidence>
<feature type="region of interest" description="Disordered" evidence="1">
    <location>
        <begin position="95"/>
        <end position="135"/>
    </location>
</feature>
<comment type="caution">
    <text evidence="2">The sequence shown here is derived from an EMBL/GenBank/DDBJ whole genome shotgun (WGS) entry which is preliminary data.</text>
</comment>
<reference evidence="2 3" key="1">
    <citation type="submission" date="2023-08" db="EMBL/GenBank/DDBJ databases">
        <title>Whole-genome sequencing of halo(alkali)philic microorganisms from hypersaline lakes.</title>
        <authorList>
            <person name="Sorokin D.Y."/>
            <person name="Abbas B."/>
            <person name="Merkel A.Y."/>
        </authorList>
    </citation>
    <scope>NUCLEOTIDE SEQUENCE [LARGE SCALE GENOMIC DNA]</scope>
    <source>
        <strain evidence="2 3">AB-CW4</strain>
    </source>
</reference>
<dbReference type="Proteomes" id="UP001239019">
    <property type="component" value="Unassembled WGS sequence"/>
</dbReference>
<dbReference type="Pfam" id="PF04386">
    <property type="entry name" value="SspB"/>
    <property type="match status" value="1"/>
</dbReference>
<dbReference type="EMBL" id="JAVDDT010000003">
    <property type="protein sequence ID" value="MDQ2069522.1"/>
    <property type="molecule type" value="Genomic_DNA"/>
</dbReference>
<keyword evidence="3" id="KW-1185">Reference proteome</keyword>
<dbReference type="InterPro" id="IPR036760">
    <property type="entry name" value="SspB-like_sf"/>
</dbReference>
<proteinExistence type="predicted"/>